<dbReference type="Gene3D" id="3.30.70.1060">
    <property type="entry name" value="Dimeric alpha+beta barrel"/>
    <property type="match status" value="1"/>
</dbReference>
<keyword evidence="4" id="KW-1185">Reference proteome</keyword>
<organism evidence="3 4">
    <name type="scientific">Kutzneria buriramensis</name>
    <dbReference type="NCBI Taxonomy" id="1045776"/>
    <lineage>
        <taxon>Bacteria</taxon>
        <taxon>Bacillati</taxon>
        <taxon>Actinomycetota</taxon>
        <taxon>Actinomycetes</taxon>
        <taxon>Pseudonocardiales</taxon>
        <taxon>Pseudonocardiaceae</taxon>
        <taxon>Kutzneria</taxon>
    </lineage>
</organism>
<protein>
    <recommendedName>
        <fullName evidence="2">YCII-related domain-containing protein</fullName>
    </recommendedName>
</protein>
<reference evidence="3 4" key="1">
    <citation type="submission" date="2018-08" db="EMBL/GenBank/DDBJ databases">
        <title>Genomic Encyclopedia of Archaeal and Bacterial Type Strains, Phase II (KMG-II): from individual species to whole genera.</title>
        <authorList>
            <person name="Goeker M."/>
        </authorList>
    </citation>
    <scope>NUCLEOTIDE SEQUENCE [LARGE SCALE GENOMIC DNA]</scope>
    <source>
        <strain evidence="3 4">DSM 45791</strain>
    </source>
</reference>
<name>A0A3E0HCT3_9PSEU</name>
<dbReference type="EMBL" id="QUNO01000010">
    <property type="protein sequence ID" value="REH42596.1"/>
    <property type="molecule type" value="Genomic_DNA"/>
</dbReference>
<proteinExistence type="inferred from homology"/>
<evidence type="ECO:0000259" key="2">
    <source>
        <dbReference type="Pfam" id="PF03795"/>
    </source>
</evidence>
<dbReference type="InterPro" id="IPR005545">
    <property type="entry name" value="YCII"/>
</dbReference>
<dbReference type="Pfam" id="PF03795">
    <property type="entry name" value="YCII"/>
    <property type="match status" value="1"/>
</dbReference>
<comment type="caution">
    <text evidence="3">The sequence shown here is derived from an EMBL/GenBank/DDBJ whole genome shotgun (WGS) entry which is preliminary data.</text>
</comment>
<gene>
    <name evidence="3" type="ORF">BCF44_11092</name>
</gene>
<evidence type="ECO:0000256" key="1">
    <source>
        <dbReference type="ARBA" id="ARBA00007689"/>
    </source>
</evidence>
<dbReference type="InterPro" id="IPR011008">
    <property type="entry name" value="Dimeric_a/b-barrel"/>
</dbReference>
<dbReference type="PANTHER" id="PTHR35174:SF3">
    <property type="entry name" value="BLL7171 PROTEIN"/>
    <property type="match status" value="1"/>
</dbReference>
<feature type="domain" description="YCII-related" evidence="2">
    <location>
        <begin position="1"/>
        <end position="126"/>
    </location>
</feature>
<sequence length="130" mass="14398">MKYLVMIYSNPTSWAHPTFENTDYYRAASPAERAEMDAQFEALLRETSASGELVSGTPLAAPSTNRVVQVRDGDTVTTDGPFAESKEQMAGFFVFDCVDIDRATELAARFPDARFGRVEVRPIMDIQPPA</sequence>
<evidence type="ECO:0000313" key="3">
    <source>
        <dbReference type="EMBL" id="REH42596.1"/>
    </source>
</evidence>
<dbReference type="PANTHER" id="PTHR35174">
    <property type="entry name" value="BLL7171 PROTEIN-RELATED"/>
    <property type="match status" value="1"/>
</dbReference>
<dbReference type="Proteomes" id="UP000256269">
    <property type="component" value="Unassembled WGS sequence"/>
</dbReference>
<evidence type="ECO:0000313" key="4">
    <source>
        <dbReference type="Proteomes" id="UP000256269"/>
    </source>
</evidence>
<dbReference type="SUPFAM" id="SSF54909">
    <property type="entry name" value="Dimeric alpha+beta barrel"/>
    <property type="match status" value="1"/>
</dbReference>
<accession>A0A3E0HCT3</accession>
<dbReference type="RefSeq" id="WP_211353264.1">
    <property type="nucleotide sequence ID" value="NZ_CP144375.1"/>
</dbReference>
<comment type="similarity">
    <text evidence="1">Belongs to the YciI family.</text>
</comment>
<dbReference type="AlphaFoldDB" id="A0A3E0HCT3"/>